<dbReference type="PROSITE" id="PS00708">
    <property type="entry name" value="PRO_ENDOPEP_SER"/>
    <property type="match status" value="1"/>
</dbReference>
<feature type="domain" description="Peptidase S9A N-terminal" evidence="8">
    <location>
        <begin position="8"/>
        <end position="201"/>
    </location>
</feature>
<evidence type="ECO:0000313" key="10">
    <source>
        <dbReference type="Proteomes" id="UP000377595"/>
    </source>
</evidence>
<comment type="similarity">
    <text evidence="2">Belongs to the peptidase S9A family.</text>
</comment>
<dbReference type="Pfam" id="PF02897">
    <property type="entry name" value="Peptidase_S9_N"/>
    <property type="match status" value="2"/>
</dbReference>
<dbReference type="InterPro" id="IPR002470">
    <property type="entry name" value="Peptidase_S9A"/>
</dbReference>
<accession>A0A5M3XNZ9</accession>
<dbReference type="RefSeq" id="WP_155347418.1">
    <property type="nucleotide sequence ID" value="NZ_BAAAHM010000013.1"/>
</dbReference>
<dbReference type="GO" id="GO:0006508">
    <property type="term" value="P:proteolysis"/>
    <property type="evidence" value="ECO:0007669"/>
    <property type="project" value="UniProtKB-KW"/>
</dbReference>
<reference evidence="9 10" key="1">
    <citation type="submission" date="2019-10" db="EMBL/GenBank/DDBJ databases">
        <title>Whole genome shotgun sequence of Acrocarpospora pleiomorpha NBRC 16267.</title>
        <authorList>
            <person name="Ichikawa N."/>
            <person name="Kimura A."/>
            <person name="Kitahashi Y."/>
            <person name="Komaki H."/>
            <person name="Oguchi A."/>
        </authorList>
    </citation>
    <scope>NUCLEOTIDE SEQUENCE [LARGE SCALE GENOMIC DNA]</scope>
    <source>
        <strain evidence="9 10">NBRC 16267</strain>
    </source>
</reference>
<evidence type="ECO:0000259" key="7">
    <source>
        <dbReference type="Pfam" id="PF00326"/>
    </source>
</evidence>
<keyword evidence="5" id="KW-0378">Hydrolase</keyword>
<dbReference type="GO" id="GO:0004252">
    <property type="term" value="F:serine-type endopeptidase activity"/>
    <property type="evidence" value="ECO:0007669"/>
    <property type="project" value="UniProtKB-EC"/>
</dbReference>
<dbReference type="PRINTS" id="PR00862">
    <property type="entry name" value="PROLIGOPTASE"/>
</dbReference>
<sequence>MNTPFYPDAERQPIVDVMHGHRIEDPYRWLEDPDSPQTEKWLAAQDDLWRAHSLPARPRLRNRIAQLTATGVIGTPIWRGERAFRLRREPGQEHAILFVGVPDQGEESGRLPGHIGEMVWRVVLDPMVVDPAGMTTLDDWHPSPDGKSVAVQLSRRGEERAQLYVLDVMTGEVVDGPVGDCRYSPVAWLPSSDAFYYIRGRMVHLRRLRGDDLALVEADGLALSADGRWLTLSTNRGPGNDIRLCDLAGPEWREVEGRGAKTAVTVAANGRLYVATTQGAPRVRLGVGDPADPNAWRELVPEDPQAVLTDFALIDGALLVTRIRHAIGEINVHDPVTGEWRSAVPLPGHGSIGRMSACGHQVWFTYADYVTPESVYRYDVRTGQTTLWEPAPGRADLPEVESHQIEYPSADGTLVRMVVLSGPSTGPRPCILYGYGGFGVPLTPAYSSYVLPWIEAGGIFAFAQIRGGGEEGEDWHRAGTLDRKQNVFHDFAAAAETLITGRWTTPDRLGICGESNGGLLVGAMLTQRPDLFSAAVCSAPVLDMARYELSGLGPRWRAEYGSASDPDALAWLLRYSPYHHVREGVRYPATLFTVFGSDTRVDPSHARKMCAALQHATAGPRPILLRHESDVGHGARAASRSIELATDMLAFFTAHLRR</sequence>
<dbReference type="PANTHER" id="PTHR42881">
    <property type="entry name" value="PROLYL ENDOPEPTIDASE"/>
    <property type="match status" value="1"/>
</dbReference>
<evidence type="ECO:0000259" key="8">
    <source>
        <dbReference type="Pfam" id="PF02897"/>
    </source>
</evidence>
<evidence type="ECO:0000256" key="4">
    <source>
        <dbReference type="ARBA" id="ARBA00022670"/>
    </source>
</evidence>
<dbReference type="InterPro" id="IPR029058">
    <property type="entry name" value="AB_hydrolase_fold"/>
</dbReference>
<dbReference type="InterPro" id="IPR002471">
    <property type="entry name" value="Pept_S9_AS"/>
</dbReference>
<dbReference type="OrthoDB" id="9801421at2"/>
<dbReference type="SUPFAM" id="SSF50993">
    <property type="entry name" value="Peptidase/esterase 'gauge' domain"/>
    <property type="match status" value="1"/>
</dbReference>
<dbReference type="SUPFAM" id="SSF53474">
    <property type="entry name" value="alpha/beta-Hydrolases"/>
    <property type="match status" value="1"/>
</dbReference>
<evidence type="ECO:0000256" key="2">
    <source>
        <dbReference type="ARBA" id="ARBA00005228"/>
    </source>
</evidence>
<feature type="domain" description="Peptidase S9A N-terminal" evidence="8">
    <location>
        <begin position="220"/>
        <end position="389"/>
    </location>
</feature>
<evidence type="ECO:0000256" key="1">
    <source>
        <dbReference type="ARBA" id="ARBA00001070"/>
    </source>
</evidence>
<comment type="caution">
    <text evidence="9">The sequence shown here is derived from an EMBL/GenBank/DDBJ whole genome shotgun (WGS) entry which is preliminary data.</text>
</comment>
<name>A0A5M3XNZ9_9ACTN</name>
<dbReference type="AlphaFoldDB" id="A0A5M3XNZ9"/>
<dbReference type="Proteomes" id="UP000377595">
    <property type="component" value="Unassembled WGS sequence"/>
</dbReference>
<organism evidence="9 10">
    <name type="scientific">Acrocarpospora pleiomorpha</name>
    <dbReference type="NCBI Taxonomy" id="90975"/>
    <lineage>
        <taxon>Bacteria</taxon>
        <taxon>Bacillati</taxon>
        <taxon>Actinomycetota</taxon>
        <taxon>Actinomycetes</taxon>
        <taxon>Streptosporangiales</taxon>
        <taxon>Streptosporangiaceae</taxon>
        <taxon>Acrocarpospora</taxon>
    </lineage>
</organism>
<dbReference type="InterPro" id="IPR023302">
    <property type="entry name" value="Pept_S9A_N"/>
</dbReference>
<gene>
    <name evidence="9" type="ORF">Aple_053630</name>
</gene>
<dbReference type="Gene3D" id="2.130.10.120">
    <property type="entry name" value="Prolyl oligopeptidase, N-terminal domain"/>
    <property type="match status" value="1"/>
</dbReference>
<dbReference type="PANTHER" id="PTHR42881:SF2">
    <property type="entry name" value="PROLYL ENDOPEPTIDASE"/>
    <property type="match status" value="1"/>
</dbReference>
<proteinExistence type="inferred from homology"/>
<keyword evidence="10" id="KW-1185">Reference proteome</keyword>
<feature type="domain" description="Peptidase S9 prolyl oligopeptidase catalytic" evidence="7">
    <location>
        <begin position="450"/>
        <end position="656"/>
    </location>
</feature>
<dbReference type="GO" id="GO:0070012">
    <property type="term" value="F:oligopeptidase activity"/>
    <property type="evidence" value="ECO:0007669"/>
    <property type="project" value="TreeGrafter"/>
</dbReference>
<dbReference type="GO" id="GO:0005829">
    <property type="term" value="C:cytosol"/>
    <property type="evidence" value="ECO:0007669"/>
    <property type="project" value="TreeGrafter"/>
</dbReference>
<dbReference type="Pfam" id="PF00326">
    <property type="entry name" value="Peptidase_S9"/>
    <property type="match status" value="1"/>
</dbReference>
<evidence type="ECO:0000256" key="6">
    <source>
        <dbReference type="ARBA" id="ARBA00022825"/>
    </source>
</evidence>
<evidence type="ECO:0000256" key="5">
    <source>
        <dbReference type="ARBA" id="ARBA00022801"/>
    </source>
</evidence>
<evidence type="ECO:0000256" key="3">
    <source>
        <dbReference type="ARBA" id="ARBA00011897"/>
    </source>
</evidence>
<protein>
    <recommendedName>
        <fullName evidence="3">prolyl oligopeptidase</fullName>
        <ecNumber evidence="3">3.4.21.26</ecNumber>
    </recommendedName>
</protein>
<dbReference type="InterPro" id="IPR051167">
    <property type="entry name" value="Prolyl_oligopep/macrocyclase"/>
</dbReference>
<dbReference type="EC" id="3.4.21.26" evidence="3"/>
<dbReference type="InterPro" id="IPR001375">
    <property type="entry name" value="Peptidase_S9_cat"/>
</dbReference>
<dbReference type="Gene3D" id="3.40.50.1820">
    <property type="entry name" value="alpha/beta hydrolase"/>
    <property type="match status" value="1"/>
</dbReference>
<comment type="catalytic activity">
    <reaction evidence="1">
        <text>Hydrolysis of Pro-|-Xaa &gt;&gt; Ala-|-Xaa in oligopeptides.</text>
        <dbReference type="EC" id="3.4.21.26"/>
    </reaction>
</comment>
<dbReference type="EMBL" id="BLAF01000031">
    <property type="protein sequence ID" value="GES22466.1"/>
    <property type="molecule type" value="Genomic_DNA"/>
</dbReference>
<keyword evidence="6" id="KW-0720">Serine protease</keyword>
<keyword evidence="4" id="KW-0645">Protease</keyword>
<evidence type="ECO:0000313" key="9">
    <source>
        <dbReference type="EMBL" id="GES22466.1"/>
    </source>
</evidence>